<gene>
    <name evidence="2" type="ORF">MERR_LOCUS22696</name>
</gene>
<protein>
    <submittedName>
        <fullName evidence="2">Uncharacterized protein</fullName>
    </submittedName>
</protein>
<evidence type="ECO:0000313" key="3">
    <source>
        <dbReference type="Proteomes" id="UP000467841"/>
    </source>
</evidence>
<accession>A0A6D2J788</accession>
<feature type="region of interest" description="Disordered" evidence="1">
    <location>
        <begin position="1"/>
        <end position="49"/>
    </location>
</feature>
<dbReference type="Proteomes" id="UP000467841">
    <property type="component" value="Unassembled WGS sequence"/>
</dbReference>
<name>A0A6D2J788_9BRAS</name>
<proteinExistence type="predicted"/>
<reference evidence="2" key="1">
    <citation type="submission" date="2020-01" db="EMBL/GenBank/DDBJ databases">
        <authorList>
            <person name="Mishra B."/>
        </authorList>
    </citation>
    <scope>NUCLEOTIDE SEQUENCE [LARGE SCALE GENOMIC DNA]</scope>
</reference>
<feature type="compositionally biased region" description="Basic residues" evidence="1">
    <location>
        <begin position="8"/>
        <end position="19"/>
    </location>
</feature>
<dbReference type="EMBL" id="CACVBM020001158">
    <property type="protein sequence ID" value="CAA7035461.1"/>
    <property type="molecule type" value="Genomic_DNA"/>
</dbReference>
<evidence type="ECO:0000256" key="1">
    <source>
        <dbReference type="SAM" id="MobiDB-lite"/>
    </source>
</evidence>
<dbReference type="AlphaFoldDB" id="A0A6D2J788"/>
<evidence type="ECO:0000313" key="2">
    <source>
        <dbReference type="EMBL" id="CAA7035461.1"/>
    </source>
</evidence>
<sequence>MDGAPRGRGARGRGARGRGGRVGGRAGRGRGRGLPEESGESAAPSVHTASVTQSVPLAGDASASVGLGAGAAPGGGGAPAPGRDDLVVGLLTQLLARFPPVVPQGAPGVPPVAEVQHVAADVAQPEAVGAGVTVIWSLWATCRGLVRLSSRAELVQRRQTRGVREWSGTFIRSVVRYGVLGGVSGPLFEWRCSFVVAGRGGPEGILDLGRLPCGVQRQVFPEAGS</sequence>
<comment type="caution">
    <text evidence="2">The sequence shown here is derived from an EMBL/GenBank/DDBJ whole genome shotgun (WGS) entry which is preliminary data.</text>
</comment>
<keyword evidence="3" id="KW-1185">Reference proteome</keyword>
<organism evidence="2 3">
    <name type="scientific">Microthlaspi erraticum</name>
    <dbReference type="NCBI Taxonomy" id="1685480"/>
    <lineage>
        <taxon>Eukaryota</taxon>
        <taxon>Viridiplantae</taxon>
        <taxon>Streptophyta</taxon>
        <taxon>Embryophyta</taxon>
        <taxon>Tracheophyta</taxon>
        <taxon>Spermatophyta</taxon>
        <taxon>Magnoliopsida</taxon>
        <taxon>eudicotyledons</taxon>
        <taxon>Gunneridae</taxon>
        <taxon>Pentapetalae</taxon>
        <taxon>rosids</taxon>
        <taxon>malvids</taxon>
        <taxon>Brassicales</taxon>
        <taxon>Brassicaceae</taxon>
        <taxon>Coluteocarpeae</taxon>
        <taxon>Microthlaspi</taxon>
    </lineage>
</organism>